<keyword evidence="3" id="KW-1185">Reference proteome</keyword>
<sequence length="195" mass="22217">MRLRILFILLLCTLLFVSCKQKTKETETILEQPKTETSSKLPKKVLSPHTSTMGMVGDAHIHIDYSSPGVRGRIIFGGLVGYNNVWQAGAHMATWLETNKDLTIDGKVLPAGKYGFFTIPSKEDWTIMINKNWNQHGKDDYDEKDDVIRFKVTPIITDEITEHLEYKVNKLSETEGTISLAWEKVTISFPFKLNQ</sequence>
<dbReference type="RefSeq" id="WP_386410616.1">
    <property type="nucleotide sequence ID" value="NZ_JBHTJH010000017.1"/>
</dbReference>
<gene>
    <name evidence="2" type="ORF">ACFQ1M_17240</name>
</gene>
<feature type="chain" id="PRO_5046479286" evidence="1">
    <location>
        <begin position="24"/>
        <end position="195"/>
    </location>
</feature>
<feature type="signal peptide" evidence="1">
    <location>
        <begin position="1"/>
        <end position="23"/>
    </location>
</feature>
<dbReference type="PROSITE" id="PS51257">
    <property type="entry name" value="PROKAR_LIPOPROTEIN"/>
    <property type="match status" value="1"/>
</dbReference>
<evidence type="ECO:0000313" key="3">
    <source>
        <dbReference type="Proteomes" id="UP001596978"/>
    </source>
</evidence>
<name>A0ABW3D331_9FLAO</name>
<comment type="caution">
    <text evidence="2">The sequence shown here is derived from an EMBL/GenBank/DDBJ whole genome shotgun (WGS) entry which is preliminary data.</text>
</comment>
<evidence type="ECO:0000256" key="1">
    <source>
        <dbReference type="SAM" id="SignalP"/>
    </source>
</evidence>
<protein>
    <submittedName>
        <fullName evidence="2">DUF2911 domain-containing protein</fullName>
    </submittedName>
</protein>
<evidence type="ECO:0000313" key="2">
    <source>
        <dbReference type="EMBL" id="MFD0863964.1"/>
    </source>
</evidence>
<organism evidence="2 3">
    <name type="scientific">Sungkyunkwania multivorans</name>
    <dbReference type="NCBI Taxonomy" id="1173618"/>
    <lineage>
        <taxon>Bacteria</taxon>
        <taxon>Pseudomonadati</taxon>
        <taxon>Bacteroidota</taxon>
        <taxon>Flavobacteriia</taxon>
        <taxon>Flavobacteriales</taxon>
        <taxon>Flavobacteriaceae</taxon>
        <taxon>Sungkyunkwania</taxon>
    </lineage>
</organism>
<dbReference type="Proteomes" id="UP001596978">
    <property type="component" value="Unassembled WGS sequence"/>
</dbReference>
<dbReference type="Pfam" id="PF11138">
    <property type="entry name" value="DUF2911"/>
    <property type="match status" value="1"/>
</dbReference>
<dbReference type="InterPro" id="IPR021314">
    <property type="entry name" value="DUF2911"/>
</dbReference>
<keyword evidence="1" id="KW-0732">Signal</keyword>
<accession>A0ABW3D331</accession>
<dbReference type="EMBL" id="JBHTJH010000017">
    <property type="protein sequence ID" value="MFD0863964.1"/>
    <property type="molecule type" value="Genomic_DNA"/>
</dbReference>
<proteinExistence type="predicted"/>
<reference evidence="3" key="1">
    <citation type="journal article" date="2019" name="Int. J. Syst. Evol. Microbiol.">
        <title>The Global Catalogue of Microorganisms (GCM) 10K type strain sequencing project: providing services to taxonomists for standard genome sequencing and annotation.</title>
        <authorList>
            <consortium name="The Broad Institute Genomics Platform"/>
            <consortium name="The Broad Institute Genome Sequencing Center for Infectious Disease"/>
            <person name="Wu L."/>
            <person name="Ma J."/>
        </authorList>
    </citation>
    <scope>NUCLEOTIDE SEQUENCE [LARGE SCALE GENOMIC DNA]</scope>
    <source>
        <strain evidence="3">CCUG 62952</strain>
    </source>
</reference>